<evidence type="ECO:0000313" key="3">
    <source>
        <dbReference type="Proteomes" id="UP000244446"/>
    </source>
</evidence>
<sequence>MTKSNAPNDDIKQKAKSAAEDLGSSARDTAQDAASAVREEAMRRADSAKSGVADEVSDVASGLRKAAEDMRSGSPQERTIGQIAGGLADMSEAIRDKDLGEMAGELSDFAKRNPLLFIGGIALAGFAATRFATASARRDDRGNTQDGDDRAPYSARNTAQADVQTASGVHARTRPGGAAGTPATPRTPGTAGGTS</sequence>
<name>A0A2T7GA89_9RHOB</name>
<proteinExistence type="predicted"/>
<feature type="compositionally biased region" description="Basic and acidic residues" evidence="1">
    <location>
        <begin position="9"/>
        <end position="19"/>
    </location>
</feature>
<dbReference type="OrthoDB" id="7744082at2"/>
<dbReference type="Gene3D" id="1.10.287.700">
    <property type="entry name" value="Helix hairpin bin"/>
    <property type="match status" value="1"/>
</dbReference>
<reference evidence="2 3" key="1">
    <citation type="submission" date="2018-04" db="EMBL/GenBank/DDBJ databases">
        <title>Pelagivirga bohaiensis gen. nov., sp. nov., a bacterium isolated from the Bohai Sea.</title>
        <authorList>
            <person name="Ji X."/>
        </authorList>
    </citation>
    <scope>NUCLEOTIDE SEQUENCE [LARGE SCALE GENOMIC DNA]</scope>
    <source>
        <strain evidence="2 3">BH-SD19</strain>
    </source>
</reference>
<comment type="caution">
    <text evidence="2">The sequence shown here is derived from an EMBL/GenBank/DDBJ whole genome shotgun (WGS) entry which is preliminary data.</text>
</comment>
<feature type="region of interest" description="Disordered" evidence="1">
    <location>
        <begin position="1"/>
        <end position="84"/>
    </location>
</feature>
<feature type="compositionally biased region" description="Basic and acidic residues" evidence="1">
    <location>
        <begin position="136"/>
        <end position="151"/>
    </location>
</feature>
<evidence type="ECO:0000313" key="2">
    <source>
        <dbReference type="EMBL" id="PVA11334.1"/>
    </source>
</evidence>
<dbReference type="RefSeq" id="WP_108691307.1">
    <property type="nucleotide sequence ID" value="NZ_QCYH01000002.1"/>
</dbReference>
<feature type="region of interest" description="Disordered" evidence="1">
    <location>
        <begin position="133"/>
        <end position="195"/>
    </location>
</feature>
<protein>
    <submittedName>
        <fullName evidence="2">Uncharacterized protein</fullName>
    </submittedName>
</protein>
<dbReference type="Proteomes" id="UP000244446">
    <property type="component" value="Unassembled WGS sequence"/>
</dbReference>
<organism evidence="2 3">
    <name type="scientific">Pelagivirga sediminicola</name>
    <dbReference type="NCBI Taxonomy" id="2170575"/>
    <lineage>
        <taxon>Bacteria</taxon>
        <taxon>Pseudomonadati</taxon>
        <taxon>Pseudomonadota</taxon>
        <taxon>Alphaproteobacteria</taxon>
        <taxon>Rhodobacterales</taxon>
        <taxon>Paracoccaceae</taxon>
        <taxon>Pelagivirga</taxon>
    </lineage>
</organism>
<accession>A0A2T7GA89</accession>
<keyword evidence="3" id="KW-1185">Reference proteome</keyword>
<gene>
    <name evidence="2" type="ORF">DC366_06240</name>
</gene>
<dbReference type="EMBL" id="QCYH01000002">
    <property type="protein sequence ID" value="PVA11334.1"/>
    <property type="molecule type" value="Genomic_DNA"/>
</dbReference>
<feature type="compositionally biased region" description="Polar residues" evidence="1">
    <location>
        <begin position="155"/>
        <end position="167"/>
    </location>
</feature>
<evidence type="ECO:0000256" key="1">
    <source>
        <dbReference type="SAM" id="MobiDB-lite"/>
    </source>
</evidence>
<dbReference type="AlphaFoldDB" id="A0A2T7GA89"/>
<feature type="compositionally biased region" description="Basic and acidic residues" evidence="1">
    <location>
        <begin position="37"/>
        <end position="47"/>
    </location>
</feature>
<feature type="compositionally biased region" description="Low complexity" evidence="1">
    <location>
        <begin position="174"/>
        <end position="189"/>
    </location>
</feature>